<organism evidence="1 2">
    <name type="scientific">Chiloscyllium punctatum</name>
    <name type="common">Brownbanded bambooshark</name>
    <name type="synonym">Hemiscyllium punctatum</name>
    <dbReference type="NCBI Taxonomy" id="137246"/>
    <lineage>
        <taxon>Eukaryota</taxon>
        <taxon>Metazoa</taxon>
        <taxon>Chordata</taxon>
        <taxon>Craniata</taxon>
        <taxon>Vertebrata</taxon>
        <taxon>Chondrichthyes</taxon>
        <taxon>Elasmobranchii</taxon>
        <taxon>Galeomorphii</taxon>
        <taxon>Galeoidea</taxon>
        <taxon>Orectolobiformes</taxon>
        <taxon>Hemiscylliidae</taxon>
        <taxon>Chiloscyllium</taxon>
    </lineage>
</organism>
<sequence length="58" mass="6124">MLILDVSPQNLGKTPGGLLEEIPETESSGVSRIPLPRVSHRARTVIAKLDAFGLGASQ</sequence>
<dbReference type="EMBL" id="BEZZ01027000">
    <property type="protein sequence ID" value="GCC39727.1"/>
    <property type="molecule type" value="Genomic_DNA"/>
</dbReference>
<dbReference type="Proteomes" id="UP000287033">
    <property type="component" value="Unassembled WGS sequence"/>
</dbReference>
<proteinExistence type="predicted"/>
<reference evidence="1 2" key="1">
    <citation type="journal article" date="2018" name="Nat. Ecol. Evol.">
        <title>Shark genomes provide insights into elasmobranch evolution and the origin of vertebrates.</title>
        <authorList>
            <person name="Hara Y"/>
            <person name="Yamaguchi K"/>
            <person name="Onimaru K"/>
            <person name="Kadota M"/>
            <person name="Koyanagi M"/>
            <person name="Keeley SD"/>
            <person name="Tatsumi K"/>
            <person name="Tanaka K"/>
            <person name="Motone F"/>
            <person name="Kageyama Y"/>
            <person name="Nozu R"/>
            <person name="Adachi N"/>
            <person name="Nishimura O"/>
            <person name="Nakagawa R"/>
            <person name="Tanegashima C"/>
            <person name="Kiyatake I"/>
            <person name="Matsumoto R"/>
            <person name="Murakumo K"/>
            <person name="Nishida K"/>
            <person name="Terakita A"/>
            <person name="Kuratani S"/>
            <person name="Sato K"/>
            <person name="Hyodo S Kuraku.S."/>
        </authorList>
    </citation>
    <scope>NUCLEOTIDE SEQUENCE [LARGE SCALE GENOMIC DNA]</scope>
</reference>
<gene>
    <name evidence="1" type="ORF">chiPu_0023788</name>
</gene>
<comment type="caution">
    <text evidence="1">The sequence shown here is derived from an EMBL/GenBank/DDBJ whole genome shotgun (WGS) entry which is preliminary data.</text>
</comment>
<name>A0A401TAS8_CHIPU</name>
<keyword evidence="2" id="KW-1185">Reference proteome</keyword>
<dbReference type="AlphaFoldDB" id="A0A401TAS8"/>
<evidence type="ECO:0000313" key="2">
    <source>
        <dbReference type="Proteomes" id="UP000287033"/>
    </source>
</evidence>
<evidence type="ECO:0000313" key="1">
    <source>
        <dbReference type="EMBL" id="GCC39727.1"/>
    </source>
</evidence>
<accession>A0A401TAS8</accession>
<feature type="non-terminal residue" evidence="1">
    <location>
        <position position="58"/>
    </location>
</feature>
<protein>
    <submittedName>
        <fullName evidence="1">Uncharacterized protein</fullName>
    </submittedName>
</protein>